<dbReference type="InterPro" id="IPR011748">
    <property type="entry name" value="Unchr_phage_tail-like"/>
</dbReference>
<reference evidence="1" key="1">
    <citation type="submission" date="2020-03" db="EMBL/GenBank/DDBJ databases">
        <title>The deep terrestrial virosphere.</title>
        <authorList>
            <person name="Holmfeldt K."/>
            <person name="Nilsson E."/>
            <person name="Simone D."/>
            <person name="Lopez-Fernandez M."/>
            <person name="Wu X."/>
            <person name="de Brujin I."/>
            <person name="Lundin D."/>
            <person name="Andersson A."/>
            <person name="Bertilsson S."/>
            <person name="Dopson M."/>
        </authorList>
    </citation>
    <scope>NUCLEOTIDE SEQUENCE</scope>
    <source>
        <strain evidence="1">TM448A00064</strain>
    </source>
</reference>
<proteinExistence type="predicted"/>
<dbReference type="AlphaFoldDB" id="A0A6H1Z8U6"/>
<gene>
    <name evidence="1" type="ORF">TM448A00064_0050</name>
</gene>
<name>A0A6H1Z8U6_9ZZZZ</name>
<dbReference type="NCBIfam" id="TIGR02242">
    <property type="entry name" value="tail_TIGR02242"/>
    <property type="match status" value="1"/>
</dbReference>
<organism evidence="1">
    <name type="scientific">viral metagenome</name>
    <dbReference type="NCBI Taxonomy" id="1070528"/>
    <lineage>
        <taxon>unclassified sequences</taxon>
        <taxon>metagenomes</taxon>
        <taxon>organismal metagenomes</taxon>
    </lineage>
</organism>
<sequence>MAKRITAPTGAFYVDNLEYINPADRGAVINCIPGGGETDVAKDVAIYLHLVSFENAALGGDARVYITPSSTGVQTLAYDQGAGGFQAGFSGIATVRQSPGAVVDDELVLVFQRSTSFASLETVLLEVYGSVQGFGSFSSTYGFTIEDYTAPSIFEVLWLTPKKVRVKFSEDMEMGTDPDSALFYRNYNGGVELIAPNKIKLQGAELSSLWSSLRVGVAGSAYPQNNGYHEIASVDTTNSELTVSSAILDDDGIDLNEAGIIADRRTLIAVVSPYVLSPRLSDEGATDPPQSASRIQCAYCPIVVATSQPAAEELPSGASLLQYVYLDLHDDISRSRLYRLAGYGAQDVWDNAMSGEYLDFQAPSFQLPSNRVGLWSVGIIPGSDQEEDLGDEGQLRRMAVVLQDVLDLLWHKAYQVQFVEDPFRCPAHLLDYLLYDLGNPFRFPLETELIKRKLAAALHGFYQKVGTKQGIKNMIFTLLGMQITIQAYVTEGGWLLGDATYGLLGDTTYLGPSGTFAKNCYEILTPRVITAAELRIIRDVATWADPPNMHLVRIIENVAGGTEYDTTDLDLSAGNVSP</sequence>
<dbReference type="EMBL" id="MT143971">
    <property type="protein sequence ID" value="QJA43871.1"/>
    <property type="molecule type" value="Genomic_DNA"/>
</dbReference>
<protein>
    <submittedName>
        <fullName evidence="1">Putative tail protein</fullName>
    </submittedName>
</protein>
<accession>A0A6H1Z8U6</accession>
<evidence type="ECO:0000313" key="1">
    <source>
        <dbReference type="EMBL" id="QJA43871.1"/>
    </source>
</evidence>